<feature type="region of interest" description="Disordered" evidence="1">
    <location>
        <begin position="90"/>
        <end position="112"/>
    </location>
</feature>
<protein>
    <submittedName>
        <fullName evidence="2">Uncharacterized protein</fullName>
    </submittedName>
</protein>
<dbReference type="OrthoDB" id="4918914at2759"/>
<dbReference type="AlphaFoldDB" id="A0A2C5YMP9"/>
<gene>
    <name evidence="2" type="ORF">CDD82_204</name>
</gene>
<evidence type="ECO:0000313" key="3">
    <source>
        <dbReference type="Proteomes" id="UP000224854"/>
    </source>
</evidence>
<comment type="caution">
    <text evidence="2">The sequence shown here is derived from an EMBL/GenBank/DDBJ whole genome shotgun (WGS) entry which is preliminary data.</text>
</comment>
<accession>A0A2C5YMP9</accession>
<dbReference type="EMBL" id="NJEU01001039">
    <property type="protein sequence ID" value="PHH68883.1"/>
    <property type="molecule type" value="Genomic_DNA"/>
</dbReference>
<proteinExistence type="predicted"/>
<evidence type="ECO:0000313" key="2">
    <source>
        <dbReference type="EMBL" id="PHH68883.1"/>
    </source>
</evidence>
<feature type="compositionally biased region" description="Basic residues" evidence="1">
    <location>
        <begin position="92"/>
        <end position="104"/>
    </location>
</feature>
<reference evidence="2 3" key="1">
    <citation type="submission" date="2017-06" db="EMBL/GenBank/DDBJ databases">
        <title>Ant-infecting Ophiocordyceps genomes reveal a high diversity of potential behavioral manipulation genes and a possible major role for enterotoxins.</title>
        <authorList>
            <person name="De Bekker C."/>
            <person name="Evans H.C."/>
            <person name="Brachmann A."/>
            <person name="Hughes D.P."/>
        </authorList>
    </citation>
    <scope>NUCLEOTIDE SEQUENCE [LARGE SCALE GENOMIC DNA]</scope>
    <source>
        <strain evidence="2 3">1348a</strain>
    </source>
</reference>
<sequence>MLRTRKHSLTPQQLDCVHDLFDMLLVVSNALSPMSFQFTSDDIWGLIIMNPVCPPCPLPALRLGDVAIQAGSFNQDLPPSKCAVRKQQILAKKTKKKPKRKNPVRPRPERCHGRPAFVCTRLNPAKRHVEWFWSDSSGKGTHVRYIDLAKTQHLGQKAALTRIQADALSHHDHVVVQRARHHNRNLLIYWAKCRLMRYLDPTNSKWHHASSHMDLSLLQEAPCLWPRVLNSPHTHHDLKALAPPQFVAPPPS</sequence>
<name>A0A2C5YMP9_9HYPO</name>
<evidence type="ECO:0000256" key="1">
    <source>
        <dbReference type="SAM" id="MobiDB-lite"/>
    </source>
</evidence>
<keyword evidence="3" id="KW-1185">Reference proteome</keyword>
<organism evidence="2 3">
    <name type="scientific">Ophiocordyceps australis</name>
    <dbReference type="NCBI Taxonomy" id="1399860"/>
    <lineage>
        <taxon>Eukaryota</taxon>
        <taxon>Fungi</taxon>
        <taxon>Dikarya</taxon>
        <taxon>Ascomycota</taxon>
        <taxon>Pezizomycotina</taxon>
        <taxon>Sordariomycetes</taxon>
        <taxon>Hypocreomycetidae</taxon>
        <taxon>Hypocreales</taxon>
        <taxon>Ophiocordycipitaceae</taxon>
        <taxon>Ophiocordyceps</taxon>
    </lineage>
</organism>
<dbReference type="Proteomes" id="UP000224854">
    <property type="component" value="Unassembled WGS sequence"/>
</dbReference>